<sequence length="67" mass="8022">MDIKKENRKKEKIPLLLVFKENGIIKTDVSCDVQDYELYGFLKLFVERMGKELENCIEERKDNEEIL</sequence>
<comment type="caution">
    <text evidence="1">The sequence shown here is derived from an EMBL/GenBank/DDBJ whole genome shotgun (WGS) entry which is preliminary data.</text>
</comment>
<organism evidence="1">
    <name type="scientific">marine sediment metagenome</name>
    <dbReference type="NCBI Taxonomy" id="412755"/>
    <lineage>
        <taxon>unclassified sequences</taxon>
        <taxon>metagenomes</taxon>
        <taxon>ecological metagenomes</taxon>
    </lineage>
</organism>
<reference evidence="1" key="1">
    <citation type="journal article" date="2014" name="Front. Microbiol.">
        <title>High frequency of phylogenetically diverse reductive dehalogenase-homologous genes in deep subseafloor sedimentary metagenomes.</title>
        <authorList>
            <person name="Kawai M."/>
            <person name="Futagami T."/>
            <person name="Toyoda A."/>
            <person name="Takaki Y."/>
            <person name="Nishi S."/>
            <person name="Hori S."/>
            <person name="Arai W."/>
            <person name="Tsubouchi T."/>
            <person name="Morono Y."/>
            <person name="Uchiyama I."/>
            <person name="Ito T."/>
            <person name="Fujiyama A."/>
            <person name="Inagaki F."/>
            <person name="Takami H."/>
        </authorList>
    </citation>
    <scope>NUCLEOTIDE SEQUENCE</scope>
    <source>
        <strain evidence="1">Expedition CK06-06</strain>
    </source>
</reference>
<gene>
    <name evidence="1" type="ORF">S01H1_45633</name>
</gene>
<dbReference type="AlphaFoldDB" id="X0UMQ6"/>
<dbReference type="EMBL" id="BARS01029176">
    <property type="protein sequence ID" value="GAG01608.1"/>
    <property type="molecule type" value="Genomic_DNA"/>
</dbReference>
<protein>
    <submittedName>
        <fullName evidence="1">Uncharacterized protein</fullName>
    </submittedName>
</protein>
<name>X0UMQ6_9ZZZZ</name>
<evidence type="ECO:0000313" key="1">
    <source>
        <dbReference type="EMBL" id="GAG01608.1"/>
    </source>
</evidence>
<accession>X0UMQ6</accession>
<proteinExistence type="predicted"/>